<organism evidence="1 2">
    <name type="scientific">Litorisediminicola beolgyonensis</name>
    <dbReference type="NCBI Taxonomy" id="1173614"/>
    <lineage>
        <taxon>Bacteria</taxon>
        <taxon>Pseudomonadati</taxon>
        <taxon>Pseudomonadota</taxon>
        <taxon>Alphaproteobacteria</taxon>
        <taxon>Rhodobacterales</taxon>
        <taxon>Paracoccaceae</taxon>
        <taxon>Litorisediminicola</taxon>
    </lineage>
</organism>
<evidence type="ECO:0000313" key="2">
    <source>
        <dbReference type="Proteomes" id="UP001597135"/>
    </source>
</evidence>
<keyword evidence="2" id="KW-1185">Reference proteome</keyword>
<comment type="caution">
    <text evidence="1">The sequence shown here is derived from an EMBL/GenBank/DDBJ whole genome shotgun (WGS) entry which is preliminary data.</text>
</comment>
<name>A0ABW3ZJU1_9RHOB</name>
<proteinExistence type="predicted"/>
<reference evidence="2" key="1">
    <citation type="journal article" date="2019" name="Int. J. Syst. Evol. Microbiol.">
        <title>The Global Catalogue of Microorganisms (GCM) 10K type strain sequencing project: providing services to taxonomists for standard genome sequencing and annotation.</title>
        <authorList>
            <consortium name="The Broad Institute Genomics Platform"/>
            <consortium name="The Broad Institute Genome Sequencing Center for Infectious Disease"/>
            <person name="Wu L."/>
            <person name="Ma J."/>
        </authorList>
    </citation>
    <scope>NUCLEOTIDE SEQUENCE [LARGE SCALE GENOMIC DNA]</scope>
    <source>
        <strain evidence="2">CCUG 62953</strain>
    </source>
</reference>
<sequence length="87" mass="10053">MEANTMLKISIYDVECFERFFDSASHQEETVPIDGIQLVNVAASAWIEVHSKIRTINFVYPGGRELVLKFREQEEFLDTCEKLGRNV</sequence>
<dbReference type="Proteomes" id="UP001597135">
    <property type="component" value="Unassembled WGS sequence"/>
</dbReference>
<evidence type="ECO:0000313" key="1">
    <source>
        <dbReference type="EMBL" id="MFD1343384.1"/>
    </source>
</evidence>
<protein>
    <submittedName>
        <fullName evidence="1">Uncharacterized protein</fullName>
    </submittedName>
</protein>
<accession>A0ABW3ZJU1</accession>
<dbReference type="EMBL" id="JBHTMU010000024">
    <property type="protein sequence ID" value="MFD1343384.1"/>
    <property type="molecule type" value="Genomic_DNA"/>
</dbReference>
<dbReference type="RefSeq" id="WP_386804297.1">
    <property type="nucleotide sequence ID" value="NZ_JBHTMU010000024.1"/>
</dbReference>
<gene>
    <name evidence="1" type="ORF">ACFQ4E_13225</name>
</gene>